<proteinExistence type="predicted"/>
<dbReference type="Proteomes" id="UP000664344">
    <property type="component" value="Unassembled WGS sequence"/>
</dbReference>
<gene>
    <name evidence="1" type="ORF">JYP53_12150</name>
</gene>
<evidence type="ECO:0000313" key="1">
    <source>
        <dbReference type="EMBL" id="MBN7770650.1"/>
    </source>
</evidence>
<dbReference type="RefSeq" id="WP_206557742.1">
    <property type="nucleotide sequence ID" value="NZ_JAFKDB010000017.1"/>
</dbReference>
<evidence type="ECO:0000313" key="2">
    <source>
        <dbReference type="Proteomes" id="UP000664344"/>
    </source>
</evidence>
<accession>A0ABS3BH50</accession>
<keyword evidence="2" id="KW-1185">Reference proteome</keyword>
<name>A0ABS3BH50_9GAMM</name>
<organism evidence="1 2">
    <name type="scientific">Marinobacter daepoensis</name>
    <dbReference type="NCBI Taxonomy" id="262077"/>
    <lineage>
        <taxon>Bacteria</taxon>
        <taxon>Pseudomonadati</taxon>
        <taxon>Pseudomonadota</taxon>
        <taxon>Gammaproteobacteria</taxon>
        <taxon>Pseudomonadales</taxon>
        <taxon>Marinobacteraceae</taxon>
        <taxon>Marinobacter</taxon>
    </lineage>
</organism>
<reference evidence="1 2" key="1">
    <citation type="submission" date="2021-02" db="EMBL/GenBank/DDBJ databases">
        <title>PHA producing bacteria isolated from coastal sediment in Guangdong, Shenzhen.</title>
        <authorList>
            <person name="Zheng W."/>
            <person name="Yu S."/>
            <person name="Huang Y."/>
        </authorList>
    </citation>
    <scope>NUCLEOTIDE SEQUENCE [LARGE SCALE GENOMIC DNA]</scope>
    <source>
        <strain evidence="1 2">TN21-5</strain>
    </source>
</reference>
<comment type="caution">
    <text evidence="1">The sequence shown here is derived from an EMBL/GenBank/DDBJ whole genome shotgun (WGS) entry which is preliminary data.</text>
</comment>
<sequence length="309" mass="34292">MKDFIQKRPSVHLLCYGCYLQAPVKMSDSEAFVPLQPLGFETPAKWLAMYAKECGAGVDAAGVQQLIGQGKDANPCIAIVIALDEWKGPEAAETSVQDRLERLRALVSWATGNHVEPFGYVTLGPEKSESYFRLLPPNNRKRTRLGFGNTGEDFLRSITSILKCADCDEHFSFVLSMVHDANHEKNVRFQIARYFSCLEALAYKIKKGQGARDAVRQLLGLEKGRTGQVSVGGRKYDYDVVLGAGILRDFLFHGVPLDFSKAKPEEKDTFDLISAHPETVASDLRSRVEIEIMRWSNGASNGQTEENAS</sequence>
<dbReference type="EMBL" id="JAFKDB010000017">
    <property type="protein sequence ID" value="MBN7770650.1"/>
    <property type="molecule type" value="Genomic_DNA"/>
</dbReference>
<protein>
    <submittedName>
        <fullName evidence="1">Uncharacterized protein</fullName>
    </submittedName>
</protein>